<reference evidence="1 2" key="1">
    <citation type="submission" date="2015-11" db="EMBL/GenBank/DDBJ databases">
        <title>Exploring the genomic traits of fungus-feeding bacterial genus Collimonas.</title>
        <authorList>
            <person name="Song C."/>
            <person name="Schmidt R."/>
            <person name="de Jager V."/>
            <person name="Krzyzanowska D."/>
            <person name="Jongedijk E."/>
            <person name="Cankar K."/>
            <person name="Beekwilder J."/>
            <person name="van Veen A."/>
            <person name="de Boer W."/>
            <person name="van Veen J.A."/>
            <person name="Garbeva P."/>
        </authorList>
    </citation>
    <scope>NUCLEOTIDE SEQUENCE [LARGE SCALE GENOMIC DNA]</scope>
    <source>
        <strain evidence="1 2">Ter6</strain>
    </source>
</reference>
<proteinExistence type="predicted"/>
<name>A0A127P9X7_9BURK</name>
<accession>A0A127P9X7</accession>
<evidence type="ECO:0000313" key="1">
    <source>
        <dbReference type="EMBL" id="AMO94622.1"/>
    </source>
</evidence>
<protein>
    <submittedName>
        <fullName evidence="1">Uncharacterized protein</fullName>
    </submittedName>
</protein>
<dbReference type="EMBL" id="CP013232">
    <property type="protein sequence ID" value="AMO94622.1"/>
    <property type="molecule type" value="Genomic_DNA"/>
</dbReference>
<gene>
    <name evidence="1" type="ORF">CFter6_1927</name>
</gene>
<dbReference type="PATRIC" id="fig|158899.10.peg.1930"/>
<evidence type="ECO:0000313" key="2">
    <source>
        <dbReference type="Proteomes" id="UP000072421"/>
    </source>
</evidence>
<dbReference type="Proteomes" id="UP000072421">
    <property type="component" value="Chromosome"/>
</dbReference>
<sequence length="37" mass="4057">MQSCHRGRPASIKHSQAMCTLRNQALSKGLEESAESI</sequence>
<organism evidence="1">
    <name type="scientific">Collimonas fungivorans</name>
    <dbReference type="NCBI Taxonomy" id="158899"/>
    <lineage>
        <taxon>Bacteria</taxon>
        <taxon>Pseudomonadati</taxon>
        <taxon>Pseudomonadota</taxon>
        <taxon>Betaproteobacteria</taxon>
        <taxon>Burkholderiales</taxon>
        <taxon>Oxalobacteraceae</taxon>
        <taxon>Collimonas</taxon>
    </lineage>
</organism>
<dbReference type="AlphaFoldDB" id="A0A127P9X7"/>